<reference evidence="1" key="1">
    <citation type="journal article" date="2023" name="Science">
        <title>Genome structures resolve the early diversification of teleost fishes.</title>
        <authorList>
            <person name="Parey E."/>
            <person name="Louis A."/>
            <person name="Montfort J."/>
            <person name="Bouchez O."/>
            <person name="Roques C."/>
            <person name="Iampietro C."/>
            <person name="Lluch J."/>
            <person name="Castinel A."/>
            <person name="Donnadieu C."/>
            <person name="Desvignes T."/>
            <person name="Floi Bucao C."/>
            <person name="Jouanno E."/>
            <person name="Wen M."/>
            <person name="Mejri S."/>
            <person name="Dirks R."/>
            <person name="Jansen H."/>
            <person name="Henkel C."/>
            <person name="Chen W.J."/>
            <person name="Zahm M."/>
            <person name="Cabau C."/>
            <person name="Klopp C."/>
            <person name="Thompson A.W."/>
            <person name="Robinson-Rechavi M."/>
            <person name="Braasch I."/>
            <person name="Lecointre G."/>
            <person name="Bobe J."/>
            <person name="Postlethwait J.H."/>
            <person name="Berthelot C."/>
            <person name="Roest Crollius H."/>
            <person name="Guiguen Y."/>
        </authorList>
    </citation>
    <scope>NUCLEOTIDE SEQUENCE</scope>
    <source>
        <strain evidence="1">WJC10195</strain>
    </source>
</reference>
<proteinExistence type="predicted"/>
<comment type="caution">
    <text evidence="1">The sequence shown here is derived from an EMBL/GenBank/DDBJ whole genome shotgun (WGS) entry which is preliminary data.</text>
</comment>
<protein>
    <submittedName>
        <fullName evidence="1">Uncharacterized protein</fullName>
    </submittedName>
</protein>
<sequence>KPAPTPALFGTDTWTCEKILICNSIVGCSCKYEGRTLTPVVGKTCGYGGCLAGHRDAHWLHTVRFVLPRGLQITSPPSEDAAKLNRCFSMKVPILPFTLHAIHLNH</sequence>
<accession>A0A9Q1EK82</accession>
<evidence type="ECO:0000313" key="2">
    <source>
        <dbReference type="Proteomes" id="UP001152622"/>
    </source>
</evidence>
<evidence type="ECO:0000313" key="1">
    <source>
        <dbReference type="EMBL" id="KAJ8340342.1"/>
    </source>
</evidence>
<name>A0A9Q1EK82_SYNKA</name>
<dbReference type="EMBL" id="JAINUF010000016">
    <property type="protein sequence ID" value="KAJ8340342.1"/>
    <property type="molecule type" value="Genomic_DNA"/>
</dbReference>
<dbReference type="Proteomes" id="UP001152622">
    <property type="component" value="Chromosome 16"/>
</dbReference>
<dbReference type="AlphaFoldDB" id="A0A9Q1EK82"/>
<keyword evidence="2" id="KW-1185">Reference proteome</keyword>
<gene>
    <name evidence="1" type="ORF">SKAU_G00349750</name>
</gene>
<feature type="non-terminal residue" evidence="1">
    <location>
        <position position="1"/>
    </location>
</feature>
<organism evidence="1 2">
    <name type="scientific">Synaphobranchus kaupii</name>
    <name type="common">Kaup's arrowtooth eel</name>
    <dbReference type="NCBI Taxonomy" id="118154"/>
    <lineage>
        <taxon>Eukaryota</taxon>
        <taxon>Metazoa</taxon>
        <taxon>Chordata</taxon>
        <taxon>Craniata</taxon>
        <taxon>Vertebrata</taxon>
        <taxon>Euteleostomi</taxon>
        <taxon>Actinopterygii</taxon>
        <taxon>Neopterygii</taxon>
        <taxon>Teleostei</taxon>
        <taxon>Anguilliformes</taxon>
        <taxon>Synaphobranchidae</taxon>
        <taxon>Synaphobranchus</taxon>
    </lineage>
</organism>